<organism evidence="1 2">
    <name type="scientific">Penicillium argentinense</name>
    <dbReference type="NCBI Taxonomy" id="1131581"/>
    <lineage>
        <taxon>Eukaryota</taxon>
        <taxon>Fungi</taxon>
        <taxon>Dikarya</taxon>
        <taxon>Ascomycota</taxon>
        <taxon>Pezizomycotina</taxon>
        <taxon>Eurotiomycetes</taxon>
        <taxon>Eurotiomycetidae</taxon>
        <taxon>Eurotiales</taxon>
        <taxon>Aspergillaceae</taxon>
        <taxon>Penicillium</taxon>
    </lineage>
</organism>
<comment type="caution">
    <text evidence="1">The sequence shown here is derived from an EMBL/GenBank/DDBJ whole genome shotgun (WGS) entry which is preliminary data.</text>
</comment>
<name>A0A9W9EZ38_9EURO</name>
<accession>A0A9W9EZ38</accession>
<evidence type="ECO:0000313" key="1">
    <source>
        <dbReference type="EMBL" id="KAJ5090516.1"/>
    </source>
</evidence>
<reference evidence="1" key="1">
    <citation type="submission" date="2022-11" db="EMBL/GenBank/DDBJ databases">
        <authorList>
            <person name="Petersen C."/>
        </authorList>
    </citation>
    <scope>NUCLEOTIDE SEQUENCE</scope>
    <source>
        <strain evidence="1">IBT 30761</strain>
    </source>
</reference>
<protein>
    <submittedName>
        <fullName evidence="1">Uncharacterized protein</fullName>
    </submittedName>
</protein>
<sequence>MTRSTFGQFGPPSTTTTLTPSRAITHRPAVVLEDIPPVRFDMRDAWSMRQGQGILDVERGELFIQPLSLALPRLMVTMQYYWDGIAFKS</sequence>
<dbReference type="AlphaFoldDB" id="A0A9W9EZ38"/>
<reference evidence="1" key="2">
    <citation type="journal article" date="2023" name="IMA Fungus">
        <title>Comparative genomic study of the Penicillium genus elucidates a diverse pangenome and 15 lateral gene transfer events.</title>
        <authorList>
            <person name="Petersen C."/>
            <person name="Sorensen T."/>
            <person name="Nielsen M.R."/>
            <person name="Sondergaard T.E."/>
            <person name="Sorensen J.L."/>
            <person name="Fitzpatrick D.A."/>
            <person name="Frisvad J.C."/>
            <person name="Nielsen K.L."/>
        </authorList>
    </citation>
    <scope>NUCLEOTIDE SEQUENCE</scope>
    <source>
        <strain evidence="1">IBT 30761</strain>
    </source>
</reference>
<proteinExistence type="predicted"/>
<gene>
    <name evidence="1" type="ORF">N7532_009200</name>
</gene>
<dbReference type="GeneID" id="81360670"/>
<keyword evidence="2" id="KW-1185">Reference proteome</keyword>
<dbReference type="EMBL" id="JAPQKI010000009">
    <property type="protein sequence ID" value="KAJ5090516.1"/>
    <property type="molecule type" value="Genomic_DNA"/>
</dbReference>
<dbReference type="Proteomes" id="UP001149074">
    <property type="component" value="Unassembled WGS sequence"/>
</dbReference>
<dbReference type="RefSeq" id="XP_056472497.1">
    <property type="nucleotide sequence ID" value="XM_056621691.1"/>
</dbReference>
<evidence type="ECO:0000313" key="2">
    <source>
        <dbReference type="Proteomes" id="UP001149074"/>
    </source>
</evidence>